<reference evidence="3 4" key="1">
    <citation type="submission" date="2019-01" db="EMBL/GenBank/DDBJ databases">
        <authorList>
            <person name="Ferrante I. M."/>
        </authorList>
    </citation>
    <scope>NUCLEOTIDE SEQUENCE [LARGE SCALE GENOMIC DNA]</scope>
    <source>
        <strain evidence="3 4">B856</strain>
    </source>
</reference>
<feature type="compositionally biased region" description="Basic and acidic residues" evidence="1">
    <location>
        <begin position="1"/>
        <end position="16"/>
    </location>
</feature>
<feature type="transmembrane region" description="Helical" evidence="2">
    <location>
        <begin position="174"/>
        <end position="194"/>
    </location>
</feature>
<feature type="transmembrane region" description="Helical" evidence="2">
    <location>
        <begin position="97"/>
        <end position="116"/>
    </location>
</feature>
<name>A0A448YV10_9STRA</name>
<sequence length="254" mass="28293">MSKHADTHVDVDNDQEKDSDDTDIGNSPNARRSLSQRYNDRCLSCKMLLGIVPFVVLAIVSPVDEELSVWLALALSLSLNLRLLYRGCYDPKYPKWYWMEMALCLSLLGIGIFNGITGVAVSLLQIIPSTAMFLAIPISMMFEDPFLYRELAPTVTPDVSSSPGFMQLCQYLSAYWMFVMFLQSVSMWVSLLFLTSLTSGEPSEPIPYLILSAVLPIGFIILGFLTTKPLADYLKSKGEEKDGDEENGDVTCDV</sequence>
<feature type="transmembrane region" description="Helical" evidence="2">
    <location>
        <begin position="67"/>
        <end position="85"/>
    </location>
</feature>
<keyword evidence="4" id="KW-1185">Reference proteome</keyword>
<proteinExistence type="predicted"/>
<feature type="region of interest" description="Disordered" evidence="1">
    <location>
        <begin position="1"/>
        <end position="32"/>
    </location>
</feature>
<protein>
    <submittedName>
        <fullName evidence="3">Uncharacterized protein</fullName>
    </submittedName>
</protein>
<evidence type="ECO:0000256" key="1">
    <source>
        <dbReference type="SAM" id="MobiDB-lite"/>
    </source>
</evidence>
<gene>
    <name evidence="3" type="ORF">PSNMU_V1.4_AUG-EV-PASAV3_0000170</name>
</gene>
<feature type="transmembrane region" description="Helical" evidence="2">
    <location>
        <begin position="42"/>
        <end position="61"/>
    </location>
</feature>
<evidence type="ECO:0000256" key="2">
    <source>
        <dbReference type="SAM" id="Phobius"/>
    </source>
</evidence>
<dbReference type="AlphaFoldDB" id="A0A448YV10"/>
<keyword evidence="2" id="KW-1133">Transmembrane helix</keyword>
<evidence type="ECO:0000313" key="3">
    <source>
        <dbReference type="EMBL" id="VEU33589.1"/>
    </source>
</evidence>
<keyword evidence="2" id="KW-0812">Transmembrane</keyword>
<accession>A0A448YV10</accession>
<feature type="transmembrane region" description="Helical" evidence="2">
    <location>
        <begin position="206"/>
        <end position="227"/>
    </location>
</feature>
<dbReference type="Proteomes" id="UP000291116">
    <property type="component" value="Unassembled WGS sequence"/>
</dbReference>
<evidence type="ECO:0000313" key="4">
    <source>
        <dbReference type="Proteomes" id="UP000291116"/>
    </source>
</evidence>
<dbReference type="EMBL" id="CAACVS010000003">
    <property type="protein sequence ID" value="VEU33589.1"/>
    <property type="molecule type" value="Genomic_DNA"/>
</dbReference>
<organism evidence="3 4">
    <name type="scientific">Pseudo-nitzschia multistriata</name>
    <dbReference type="NCBI Taxonomy" id="183589"/>
    <lineage>
        <taxon>Eukaryota</taxon>
        <taxon>Sar</taxon>
        <taxon>Stramenopiles</taxon>
        <taxon>Ochrophyta</taxon>
        <taxon>Bacillariophyta</taxon>
        <taxon>Bacillariophyceae</taxon>
        <taxon>Bacillariophycidae</taxon>
        <taxon>Bacillariales</taxon>
        <taxon>Bacillariaceae</taxon>
        <taxon>Pseudo-nitzschia</taxon>
    </lineage>
</organism>
<keyword evidence="2" id="KW-0472">Membrane</keyword>